<dbReference type="PANTHER" id="PTHR33091:SF32">
    <property type="match status" value="1"/>
</dbReference>
<name>A0A453LYT1_AEGTS</name>
<dbReference type="GO" id="GO:0004867">
    <property type="term" value="F:serine-type endopeptidase inhibitor activity"/>
    <property type="evidence" value="ECO:0007669"/>
    <property type="project" value="UniProtKB-KW"/>
</dbReference>
<keyword evidence="2" id="KW-0646">Protease inhibitor</keyword>
<reference evidence="4" key="3">
    <citation type="journal article" date="2017" name="Nature">
        <title>Genome sequence of the progenitor of the wheat D genome Aegilops tauschii.</title>
        <authorList>
            <person name="Luo M.C."/>
            <person name="Gu Y.Q."/>
            <person name="Puiu D."/>
            <person name="Wang H."/>
            <person name="Twardziok S.O."/>
            <person name="Deal K.R."/>
            <person name="Huo N."/>
            <person name="Zhu T."/>
            <person name="Wang L."/>
            <person name="Wang Y."/>
            <person name="McGuire P.E."/>
            <person name="Liu S."/>
            <person name="Long H."/>
            <person name="Ramasamy R.K."/>
            <person name="Rodriguez J.C."/>
            <person name="Van S.L."/>
            <person name="Yuan L."/>
            <person name="Wang Z."/>
            <person name="Xia Z."/>
            <person name="Xiao L."/>
            <person name="Anderson O.D."/>
            <person name="Ouyang S."/>
            <person name="Liang Y."/>
            <person name="Zimin A.V."/>
            <person name="Pertea G."/>
            <person name="Qi P."/>
            <person name="Bennetzen J.L."/>
            <person name="Dai X."/>
            <person name="Dawson M.W."/>
            <person name="Muller H.G."/>
            <person name="Kugler K."/>
            <person name="Rivarola-Duarte L."/>
            <person name="Spannagl M."/>
            <person name="Mayer K.F.X."/>
            <person name="Lu F.H."/>
            <person name="Bevan M.W."/>
            <person name="Leroy P."/>
            <person name="Li P."/>
            <person name="You F.M."/>
            <person name="Sun Q."/>
            <person name="Liu Z."/>
            <person name="Lyons E."/>
            <person name="Wicker T."/>
            <person name="Salzberg S.L."/>
            <person name="Devos K.M."/>
            <person name="Dvorak J."/>
        </authorList>
    </citation>
    <scope>NUCLEOTIDE SEQUENCE [LARGE SCALE GENOMIC DNA]</scope>
    <source>
        <strain evidence="4">cv. AL8/78</strain>
    </source>
</reference>
<accession>A0A453LYT1</accession>
<dbReference type="InterPro" id="IPR000864">
    <property type="entry name" value="Prot_inh_pot1"/>
</dbReference>
<evidence type="ECO:0000256" key="3">
    <source>
        <dbReference type="ARBA" id="ARBA00022900"/>
    </source>
</evidence>
<evidence type="ECO:0000256" key="2">
    <source>
        <dbReference type="ARBA" id="ARBA00022690"/>
    </source>
</evidence>
<dbReference type="Gene3D" id="3.30.10.10">
    <property type="entry name" value="Trypsin Inhibitor V, subunit A"/>
    <property type="match status" value="1"/>
</dbReference>
<dbReference type="PANTHER" id="PTHR33091">
    <property type="entry name" value="PROTEIN, PUTATIVE, EXPRESSED-RELATED"/>
    <property type="match status" value="1"/>
</dbReference>
<reference evidence="4" key="5">
    <citation type="journal article" date="2021" name="G3 (Bethesda)">
        <title>Aegilops tauschii genome assembly Aet v5.0 features greater sequence contiguity and improved annotation.</title>
        <authorList>
            <person name="Wang L."/>
            <person name="Zhu T."/>
            <person name="Rodriguez J.C."/>
            <person name="Deal K.R."/>
            <person name="Dubcovsky J."/>
            <person name="McGuire P.E."/>
            <person name="Lux T."/>
            <person name="Spannagl M."/>
            <person name="Mayer K.F.X."/>
            <person name="Baldrich P."/>
            <person name="Meyers B.C."/>
            <person name="Huo N."/>
            <person name="Gu Y.Q."/>
            <person name="Zhou H."/>
            <person name="Devos K.M."/>
            <person name="Bennetzen J.L."/>
            <person name="Unver T."/>
            <person name="Budak H."/>
            <person name="Gulick P.J."/>
            <person name="Galiba G."/>
            <person name="Kalapos B."/>
            <person name="Nelson D.R."/>
            <person name="Li P."/>
            <person name="You F.M."/>
            <person name="Luo M.C."/>
            <person name="Dvorak J."/>
        </authorList>
    </citation>
    <scope>NUCLEOTIDE SEQUENCE [LARGE SCALE GENOMIC DNA]</scope>
    <source>
        <strain evidence="4">cv. AL8/78</strain>
    </source>
</reference>
<dbReference type="EnsemblPlants" id="AET5Gv20967600.1">
    <property type="protein sequence ID" value="AET5Gv20967600.1"/>
    <property type="gene ID" value="AET5Gv20967600"/>
</dbReference>
<proteinExistence type="inferred from homology"/>
<comment type="similarity">
    <text evidence="1">Belongs to the protease inhibitor I13 (potato type I serine protease inhibitor) family.</text>
</comment>
<keyword evidence="3" id="KW-0722">Serine protease inhibitor</keyword>
<evidence type="ECO:0000313" key="4">
    <source>
        <dbReference type="EnsemblPlants" id="AET5Gv20967600.1"/>
    </source>
</evidence>
<keyword evidence="5" id="KW-1185">Reference proteome</keyword>
<reference evidence="4" key="4">
    <citation type="submission" date="2019-03" db="UniProtKB">
        <authorList>
            <consortium name="EnsemblPlants"/>
        </authorList>
    </citation>
    <scope>IDENTIFICATION</scope>
</reference>
<dbReference type="AlphaFoldDB" id="A0A453LYT1"/>
<protein>
    <submittedName>
        <fullName evidence="4">Uncharacterized protein</fullName>
    </submittedName>
</protein>
<sequence length="94" mass="9795">SATSRGKFQYHRPPGNMGRSVAAGAVAGSKKASWPEVVGWPAHDAALQISKDRPDVSISFYIGTGPWPPGPHPWHVVVVSDAATGVVVQTPVVG</sequence>
<organism evidence="4 5">
    <name type="scientific">Aegilops tauschii subsp. strangulata</name>
    <name type="common">Goatgrass</name>
    <dbReference type="NCBI Taxonomy" id="200361"/>
    <lineage>
        <taxon>Eukaryota</taxon>
        <taxon>Viridiplantae</taxon>
        <taxon>Streptophyta</taxon>
        <taxon>Embryophyta</taxon>
        <taxon>Tracheophyta</taxon>
        <taxon>Spermatophyta</taxon>
        <taxon>Magnoliopsida</taxon>
        <taxon>Liliopsida</taxon>
        <taxon>Poales</taxon>
        <taxon>Poaceae</taxon>
        <taxon>BOP clade</taxon>
        <taxon>Pooideae</taxon>
        <taxon>Triticodae</taxon>
        <taxon>Triticeae</taxon>
        <taxon>Triticinae</taxon>
        <taxon>Aegilops</taxon>
    </lineage>
</organism>
<evidence type="ECO:0000313" key="5">
    <source>
        <dbReference type="Proteomes" id="UP000015105"/>
    </source>
</evidence>
<reference evidence="5" key="1">
    <citation type="journal article" date="2014" name="Science">
        <title>Ancient hybridizations among the ancestral genomes of bread wheat.</title>
        <authorList>
            <consortium name="International Wheat Genome Sequencing Consortium,"/>
            <person name="Marcussen T."/>
            <person name="Sandve S.R."/>
            <person name="Heier L."/>
            <person name="Spannagl M."/>
            <person name="Pfeifer M."/>
            <person name="Jakobsen K.S."/>
            <person name="Wulff B.B."/>
            <person name="Steuernagel B."/>
            <person name="Mayer K.F."/>
            <person name="Olsen O.A."/>
        </authorList>
    </citation>
    <scope>NUCLEOTIDE SEQUENCE [LARGE SCALE GENOMIC DNA]</scope>
    <source>
        <strain evidence="5">cv. AL8/78</strain>
    </source>
</reference>
<evidence type="ECO:0000256" key="1">
    <source>
        <dbReference type="ARBA" id="ARBA00008210"/>
    </source>
</evidence>
<dbReference type="SUPFAM" id="SSF54654">
    <property type="entry name" value="CI-2 family of serine protease inhibitors"/>
    <property type="match status" value="1"/>
</dbReference>
<dbReference type="GO" id="GO:0009611">
    <property type="term" value="P:response to wounding"/>
    <property type="evidence" value="ECO:0007669"/>
    <property type="project" value="InterPro"/>
</dbReference>
<dbReference type="Pfam" id="PF00280">
    <property type="entry name" value="potato_inhibit"/>
    <property type="match status" value="1"/>
</dbReference>
<dbReference type="PROSITE" id="PS00285">
    <property type="entry name" value="POTATO_INHIBITOR"/>
    <property type="match status" value="1"/>
</dbReference>
<dbReference type="Proteomes" id="UP000015105">
    <property type="component" value="Chromosome 5D"/>
</dbReference>
<dbReference type="InterPro" id="IPR036354">
    <property type="entry name" value="Prot_inh_pot1_sf"/>
</dbReference>
<reference evidence="5" key="2">
    <citation type="journal article" date="2017" name="Nat. Plants">
        <title>The Aegilops tauschii genome reveals multiple impacts of transposons.</title>
        <authorList>
            <person name="Zhao G."/>
            <person name="Zou C."/>
            <person name="Li K."/>
            <person name="Wang K."/>
            <person name="Li T."/>
            <person name="Gao L."/>
            <person name="Zhang X."/>
            <person name="Wang H."/>
            <person name="Yang Z."/>
            <person name="Liu X."/>
            <person name="Jiang W."/>
            <person name="Mao L."/>
            <person name="Kong X."/>
            <person name="Jiao Y."/>
            <person name="Jia J."/>
        </authorList>
    </citation>
    <scope>NUCLEOTIDE SEQUENCE [LARGE SCALE GENOMIC DNA]</scope>
    <source>
        <strain evidence="5">cv. AL8/78</strain>
    </source>
</reference>
<dbReference type="Gramene" id="AET5Gv20967600.1">
    <property type="protein sequence ID" value="AET5Gv20967600.1"/>
    <property type="gene ID" value="AET5Gv20967600"/>
</dbReference>